<dbReference type="Proteomes" id="UP000243688">
    <property type="component" value="Unassembled WGS sequence"/>
</dbReference>
<accession>A0A2A6E297</accession>
<dbReference type="InterPro" id="IPR005646">
    <property type="entry name" value="FapA"/>
</dbReference>
<keyword evidence="1" id="KW-0175">Coiled coil</keyword>
<sequence>MTDLEIAVVIADDKLHAYLVLRKLGDRPAVTRQELEQILSAHHVCHGVQWDVVERIAHDPSAFVGDPVLVAKGDPPVHGVDGSIRMLVEESESVRPSETESGAVDFREVRRLSNVRKGQKIAERIPAQPGVDGKSVTGAVLAAKRPKEAVFKLGKNVVLDPDRLSLYAAIDGLVVRTEGDKINVFPVYEVNGDVDYRVGNIDFVGNVVIRGNVRDGFRVRADGDIRVIGGVEGAELFAGGSIEITAGIFGHQKGLVKAGKNVKCSFILDANVEAGENVIVSQSIMHSQVRAGIGVFCEGNKGLIVGGTIQAGERVRARTVGNAMSTPTALEVGVRPELRNELAALRNSVKTLTDTLEKTDKALALLDQLAATGPLPPEKMSMRLKLGNTKKQVSEELAAARERIFEIEKMLDSIDQARVEILSMVYGGTKIVIGRYVRFVNDPISRVYFCYADGDIALRPLKT</sequence>
<evidence type="ECO:0000313" key="3">
    <source>
        <dbReference type="EMBL" id="PDO11260.1"/>
    </source>
</evidence>
<name>A0A2A6E297_9BACL</name>
<evidence type="ECO:0000259" key="2">
    <source>
        <dbReference type="Pfam" id="PF20250"/>
    </source>
</evidence>
<dbReference type="Gene3D" id="2.160.20.70">
    <property type="match status" value="1"/>
</dbReference>
<reference evidence="3 4" key="1">
    <citation type="submission" date="2016-12" db="EMBL/GenBank/DDBJ databases">
        <title>Candidatus Reconcilibacillus cellulovorans genome.</title>
        <authorList>
            <person name="Kolinko S."/>
            <person name="Wu Y.-W."/>
            <person name="Tachea F."/>
            <person name="Denzel E."/>
            <person name="Hiras J."/>
            <person name="Baecker N."/>
            <person name="Chan L.J."/>
            <person name="Eichorst S.A."/>
            <person name="Frey D."/>
            <person name="Adams P.D."/>
            <person name="Pray T."/>
            <person name="Tanjore D."/>
            <person name="Petzold C.J."/>
            <person name="Gladden J.M."/>
            <person name="Simmons B.A."/>
            <person name="Singer S.W."/>
        </authorList>
    </citation>
    <scope>NUCLEOTIDE SEQUENCE [LARGE SCALE GENOMIC DNA]</scope>
    <source>
        <strain evidence="3">JTherm</strain>
    </source>
</reference>
<dbReference type="EMBL" id="MOXJ01000004">
    <property type="protein sequence ID" value="PDO11260.1"/>
    <property type="molecule type" value="Genomic_DNA"/>
</dbReference>
<dbReference type="Pfam" id="PF20250">
    <property type="entry name" value="FapA_N"/>
    <property type="match status" value="1"/>
</dbReference>
<dbReference type="InterPro" id="IPR036145">
    <property type="entry name" value="MinC_C_sf"/>
</dbReference>
<dbReference type="SUPFAM" id="SSF63848">
    <property type="entry name" value="Cell-division inhibitor MinC, C-terminal domain"/>
    <property type="match status" value="1"/>
</dbReference>
<dbReference type="AlphaFoldDB" id="A0A2A6E297"/>
<evidence type="ECO:0000256" key="1">
    <source>
        <dbReference type="SAM" id="Coils"/>
    </source>
</evidence>
<dbReference type="InterPro" id="IPR046865">
    <property type="entry name" value="FapA_b_solenoid"/>
</dbReference>
<comment type="caution">
    <text evidence="3">The sequence shown here is derived from an EMBL/GenBank/DDBJ whole genome shotgun (WGS) entry which is preliminary data.</text>
</comment>
<dbReference type="Pfam" id="PF03961">
    <property type="entry name" value="FapA"/>
    <property type="match status" value="1"/>
</dbReference>
<dbReference type="PANTHER" id="PTHR38032:SF1">
    <property type="entry name" value="RNA-BINDING PROTEIN KHPB N-TERMINAL DOMAIN-CONTAINING PROTEIN"/>
    <property type="match status" value="1"/>
</dbReference>
<dbReference type="GO" id="GO:0000902">
    <property type="term" value="P:cell morphogenesis"/>
    <property type="evidence" value="ECO:0007669"/>
    <property type="project" value="InterPro"/>
</dbReference>
<feature type="coiled-coil region" evidence="1">
    <location>
        <begin position="335"/>
        <end position="362"/>
    </location>
</feature>
<dbReference type="InterPro" id="IPR016098">
    <property type="entry name" value="CAP/MinC_C"/>
</dbReference>
<gene>
    <name evidence="3" type="ORF">BLM47_03460</name>
</gene>
<evidence type="ECO:0000313" key="4">
    <source>
        <dbReference type="Proteomes" id="UP000243688"/>
    </source>
</evidence>
<dbReference type="InterPro" id="IPR046866">
    <property type="entry name" value="FapA_N"/>
</dbReference>
<dbReference type="PANTHER" id="PTHR38032">
    <property type="entry name" value="POLYMERASE-RELATED"/>
    <property type="match status" value="1"/>
</dbReference>
<organism evidence="3 4">
    <name type="scientific">Candidatus Reconcilbacillus cellulovorans</name>
    <dbReference type="NCBI Taxonomy" id="1906605"/>
    <lineage>
        <taxon>Bacteria</taxon>
        <taxon>Bacillati</taxon>
        <taxon>Bacillota</taxon>
        <taxon>Bacilli</taxon>
        <taxon>Bacillales</taxon>
        <taxon>Paenibacillaceae</taxon>
        <taxon>Candidatus Reconcilbacillus</taxon>
    </lineage>
</organism>
<protein>
    <submittedName>
        <fullName evidence="3">Polymerase</fullName>
    </submittedName>
</protein>
<proteinExistence type="predicted"/>
<feature type="domain" description="Flagellar Assembly Protein A N-terminal region" evidence="2">
    <location>
        <begin position="6"/>
        <end position="177"/>
    </location>
</feature>